<gene>
    <name evidence="1" type="ORF">LB941_08205</name>
</gene>
<evidence type="ECO:0000313" key="2">
    <source>
        <dbReference type="Proteomes" id="UP001139006"/>
    </source>
</evidence>
<dbReference type="InterPro" id="IPR032254">
    <property type="entry name" value="DUF4828"/>
</dbReference>
<proteinExistence type="predicted"/>
<protein>
    <submittedName>
        <fullName evidence="1">DUF4828 domain-containing protein</fullName>
    </submittedName>
</protein>
<organism evidence="1 2">
    <name type="scientific">Ligilactobacillus ubinensis</name>
    <dbReference type="NCBI Taxonomy" id="2876789"/>
    <lineage>
        <taxon>Bacteria</taxon>
        <taxon>Bacillati</taxon>
        <taxon>Bacillota</taxon>
        <taxon>Bacilli</taxon>
        <taxon>Lactobacillales</taxon>
        <taxon>Lactobacillaceae</taxon>
        <taxon>Ligilactobacillus</taxon>
    </lineage>
</organism>
<name>A0A9X2FKF5_9LACO</name>
<dbReference type="RefSeq" id="WP_253361066.1">
    <property type="nucleotide sequence ID" value="NZ_JAIULA010000015.1"/>
</dbReference>
<evidence type="ECO:0000313" key="1">
    <source>
        <dbReference type="EMBL" id="MCP0887314.1"/>
    </source>
</evidence>
<dbReference type="Proteomes" id="UP001139006">
    <property type="component" value="Unassembled WGS sequence"/>
</dbReference>
<dbReference type="Pfam" id="PF16110">
    <property type="entry name" value="DUF4828"/>
    <property type="match status" value="1"/>
</dbReference>
<dbReference type="EMBL" id="JAIULA010000015">
    <property type="protein sequence ID" value="MCP0887314.1"/>
    <property type="molecule type" value="Genomic_DNA"/>
</dbReference>
<comment type="caution">
    <text evidence="1">The sequence shown here is derived from an EMBL/GenBank/DDBJ whole genome shotgun (WGS) entry which is preliminary data.</text>
</comment>
<accession>A0A9X2FKF5</accession>
<sequence>MKRKGGIIAGLSILAGINKALHSHKQGNAKKTALPLIYAGTWLFTDGESQHTHELEITVGLDILIDGRALTGKIEHLDDRELLFLDKYGYHLRVDAIENCPVSVYDEADNRIYKLKSLESNNT</sequence>
<reference evidence="1 2" key="1">
    <citation type="journal article" date="2023" name="Int. J. Syst. Evol. Microbiol.">
        <title>Ligilactobacillus ubinensis sp. nov., a novel species isolated from the wild ferment of a durian fruit (Durio zibethinus).</title>
        <authorList>
            <person name="Heng Y.C."/>
            <person name="Menon N."/>
            <person name="Chen B."/>
            <person name="Loo B.Z.L."/>
            <person name="Wong G.W.J."/>
            <person name="Lim A.C.H."/>
            <person name="Silvaraju S."/>
            <person name="Kittelmann S."/>
        </authorList>
    </citation>
    <scope>NUCLEOTIDE SEQUENCE [LARGE SCALE GENOMIC DNA]</scope>
    <source>
        <strain evidence="1 2">WILCCON 0076</strain>
    </source>
</reference>
<dbReference type="AlphaFoldDB" id="A0A9X2FKF5"/>
<keyword evidence="2" id="KW-1185">Reference proteome</keyword>